<proteinExistence type="predicted"/>
<evidence type="ECO:0000313" key="3">
    <source>
        <dbReference type="EMBL" id="CAF0818585.1"/>
    </source>
</evidence>
<dbReference type="OrthoDB" id="6351677at2759"/>
<organism evidence="3 4">
    <name type="scientific">Adineta steineri</name>
    <dbReference type="NCBI Taxonomy" id="433720"/>
    <lineage>
        <taxon>Eukaryota</taxon>
        <taxon>Metazoa</taxon>
        <taxon>Spiralia</taxon>
        <taxon>Gnathifera</taxon>
        <taxon>Rotifera</taxon>
        <taxon>Eurotatoria</taxon>
        <taxon>Bdelloidea</taxon>
        <taxon>Adinetida</taxon>
        <taxon>Adinetidae</taxon>
        <taxon>Adineta</taxon>
    </lineage>
</organism>
<feature type="region of interest" description="Disordered" evidence="1">
    <location>
        <begin position="527"/>
        <end position="554"/>
    </location>
</feature>
<dbReference type="EMBL" id="CAJNOM010000020">
    <property type="protein sequence ID" value="CAF0818585.1"/>
    <property type="molecule type" value="Genomic_DNA"/>
</dbReference>
<dbReference type="InterPro" id="IPR029281">
    <property type="entry name" value="FAM194_C"/>
</dbReference>
<protein>
    <recommendedName>
        <fullName evidence="2">FAM194 C-terminal domain-containing protein</fullName>
    </recommendedName>
</protein>
<name>A0A813TSA8_9BILA</name>
<dbReference type="PANTHER" id="PTHR23093">
    <property type="entry name" value="SIMILAR TO CHROMOSOME 3 OPEN READING FRAME 20"/>
    <property type="match status" value="1"/>
</dbReference>
<feature type="compositionally biased region" description="Low complexity" evidence="1">
    <location>
        <begin position="527"/>
        <end position="542"/>
    </location>
</feature>
<dbReference type="Proteomes" id="UP000663832">
    <property type="component" value="Unassembled WGS sequence"/>
</dbReference>
<feature type="domain" description="FAM194 C-terminal" evidence="2">
    <location>
        <begin position="365"/>
        <end position="551"/>
    </location>
</feature>
<accession>A0A813TSA8</accession>
<evidence type="ECO:0000256" key="1">
    <source>
        <dbReference type="SAM" id="MobiDB-lite"/>
    </source>
</evidence>
<reference evidence="3" key="1">
    <citation type="submission" date="2021-02" db="EMBL/GenBank/DDBJ databases">
        <authorList>
            <person name="Nowell W R."/>
        </authorList>
    </citation>
    <scope>NUCLEOTIDE SEQUENCE</scope>
</reference>
<dbReference type="PANTHER" id="PTHR23093:SF16">
    <property type="entry name" value="FAM194 C-TERMINAL DOMAIN-CONTAINING PROTEIN"/>
    <property type="match status" value="1"/>
</dbReference>
<dbReference type="Pfam" id="PF14977">
    <property type="entry name" value="FAM194"/>
    <property type="match status" value="1"/>
</dbReference>
<keyword evidence="4" id="KW-1185">Reference proteome</keyword>
<sequence>MTSEYYFYDQFSQGSHIGGVHRSRRDFKDLNQALYQSRIASAVEDYETNKSEILTPNSLKKQTSNIVDPPIIPELLTKELDTYLNIFNNKSKKNSISNSSKLTNNKDNELNNATSILPKISLPSSLIVGLHSTWSDLIKNTEYKYKTWRTKTGEDHWHQYIKQKNSEQIKSEKQQDNKTIIHRRRNSHVSIQSGIKNIQINANQSSLINTTDPIHDHQRSLKTTHQSTSEHGVETIKHGIHVEFRLSTQLLKQVQKIQIHEQKFVLFDVPKQGTDFDQELINLTQNKCKRLLAETKQKILATNNQIDIKHPKICQVWFYDDNPLNRNKNNLLLINEFSRRQKSKFILSVLRHEIPQKYNINIDIPETKRKCYIELIDGSTQIYYPSGRLAVLRLRSPFSTTLFYDDTGITAKQFLGLVTSTGNIVIMQPTFHARFITNNQHESAYLCNGKTGAIEKQFQSHLKTKGRRQSLPIDENDTNLTLLENTVQIQLNSFMQLEYNNPTNIRFAFTCHNEEFKFQLGAQISTTPTPTLSDTPTPIPTTKKFLGDNKSQRKRTISTNTNISEKHQQGQSQKQIDEQLDTRHLLFMKELNLLKERIKNICDTWLKEYRTVLGIMDIDAYCFSDISSTVSQPIDDINHNENVKQFEHVPILTKRTTFNIEPMKNSTKTSEVNIITNSIEQFIPHSDVGRAIKQRIYSEKKILTNILPAIK</sequence>
<gene>
    <name evidence="3" type="ORF">QVE165_LOCUS5132</name>
</gene>
<evidence type="ECO:0000313" key="4">
    <source>
        <dbReference type="Proteomes" id="UP000663832"/>
    </source>
</evidence>
<evidence type="ECO:0000259" key="2">
    <source>
        <dbReference type="Pfam" id="PF14977"/>
    </source>
</evidence>
<dbReference type="AlphaFoldDB" id="A0A813TSA8"/>
<comment type="caution">
    <text evidence="3">The sequence shown here is derived from an EMBL/GenBank/DDBJ whole genome shotgun (WGS) entry which is preliminary data.</text>
</comment>